<keyword evidence="1" id="KW-0472">Membrane</keyword>
<sequence>MMPIRKNVGRRERIVRIVAGMIMMLCGIVGLQAMPLGIFVAAVGGVTMLTGIIRYCPACAIGGKQTCDS</sequence>
<gene>
    <name evidence="3" type="ORF">G3574_13965</name>
</gene>
<reference evidence="3 4" key="1">
    <citation type="submission" date="2020-02" db="EMBL/GenBank/DDBJ databases">
        <authorList>
            <person name="Kim M.K."/>
        </authorList>
    </citation>
    <scope>NUCLEOTIDE SEQUENCE [LARGE SCALE GENOMIC DNA]</scope>
    <source>
        <strain evidence="3 4">17J57-3</strain>
    </source>
</reference>
<evidence type="ECO:0000259" key="2">
    <source>
        <dbReference type="Pfam" id="PF11127"/>
    </source>
</evidence>
<dbReference type="EMBL" id="JAAIVB010000045">
    <property type="protein sequence ID" value="NEX62191.1"/>
    <property type="molecule type" value="Genomic_DNA"/>
</dbReference>
<evidence type="ECO:0000256" key="1">
    <source>
        <dbReference type="SAM" id="Phobius"/>
    </source>
</evidence>
<dbReference type="Proteomes" id="UP000482155">
    <property type="component" value="Unassembled WGS sequence"/>
</dbReference>
<accession>A0A6B3SN90</accession>
<proteinExistence type="predicted"/>
<keyword evidence="4" id="KW-1185">Reference proteome</keyword>
<keyword evidence="1" id="KW-1133">Transmembrane helix</keyword>
<dbReference type="InterPro" id="IPR021309">
    <property type="entry name" value="YgaP-like_TM"/>
</dbReference>
<evidence type="ECO:0000313" key="3">
    <source>
        <dbReference type="EMBL" id="NEX62191.1"/>
    </source>
</evidence>
<comment type="caution">
    <text evidence="3">The sequence shown here is derived from an EMBL/GenBank/DDBJ whole genome shotgun (WGS) entry which is preliminary data.</text>
</comment>
<dbReference type="AlphaFoldDB" id="A0A6B3SN90"/>
<protein>
    <submittedName>
        <fullName evidence="3">DUF2892 domain-containing protein</fullName>
    </submittedName>
</protein>
<dbReference type="Pfam" id="PF11127">
    <property type="entry name" value="YgaP-like_TM"/>
    <property type="match status" value="1"/>
</dbReference>
<feature type="transmembrane region" description="Helical" evidence="1">
    <location>
        <begin position="14"/>
        <end position="31"/>
    </location>
</feature>
<feature type="transmembrane region" description="Helical" evidence="1">
    <location>
        <begin position="37"/>
        <end position="56"/>
    </location>
</feature>
<evidence type="ECO:0000313" key="4">
    <source>
        <dbReference type="Proteomes" id="UP000482155"/>
    </source>
</evidence>
<feature type="domain" description="Inner membrane protein YgaP-like transmembrane" evidence="2">
    <location>
        <begin position="5"/>
        <end position="68"/>
    </location>
</feature>
<keyword evidence="1" id="KW-0812">Transmembrane</keyword>
<name>A0A6B3SN90_9BURK</name>
<organism evidence="3 4">
    <name type="scientific">Noviherbaspirillum galbum</name>
    <dbReference type="NCBI Taxonomy" id="2709383"/>
    <lineage>
        <taxon>Bacteria</taxon>
        <taxon>Pseudomonadati</taxon>
        <taxon>Pseudomonadota</taxon>
        <taxon>Betaproteobacteria</taxon>
        <taxon>Burkholderiales</taxon>
        <taxon>Oxalobacteraceae</taxon>
        <taxon>Noviherbaspirillum</taxon>
    </lineage>
</organism>